<gene>
    <name evidence="1" type="ordered locus">Cd36_70250</name>
    <name evidence="2" type="ORF">CD36_70250</name>
</gene>
<dbReference type="Gene3D" id="3.30.420.40">
    <property type="match status" value="2"/>
</dbReference>
<dbReference type="CGD" id="CAL0000171745">
    <property type="gene designation" value="Cd36_70250"/>
</dbReference>
<evidence type="ECO:0000313" key="1">
    <source>
        <dbReference type="CGD" id="CAL0000171745"/>
    </source>
</evidence>
<proteinExistence type="predicted"/>
<dbReference type="OrthoDB" id="337660at2759"/>
<dbReference type="HOGENOM" id="CLU_1209683_0_0_1"/>
<dbReference type="EMBL" id="FM992694">
    <property type="protein sequence ID" value="CAX40577.1"/>
    <property type="molecule type" value="Genomic_DNA"/>
</dbReference>
<accession>B9WJN0</accession>
<dbReference type="GeneID" id="8049136"/>
<reference evidence="2 3" key="1">
    <citation type="journal article" date="2009" name="Genome Res.">
        <title>Comparative genomics of the fungal pathogens Candida dubliniensis and Candida albicans.</title>
        <authorList>
            <person name="Jackson A.P."/>
            <person name="Gamble J.A."/>
            <person name="Yeomans T."/>
            <person name="Moran G.P."/>
            <person name="Saunders D."/>
            <person name="Harris D."/>
            <person name="Aslett M."/>
            <person name="Barrell J.F."/>
            <person name="Butler G."/>
            <person name="Citiulo F."/>
            <person name="Coleman D.C."/>
            <person name="de Groot P.W.J."/>
            <person name="Goodwin T.J."/>
            <person name="Quail M.A."/>
            <person name="McQuillan J."/>
            <person name="Munro C.A."/>
            <person name="Pain A."/>
            <person name="Poulter R.T."/>
            <person name="Rajandream M.A."/>
            <person name="Renauld H."/>
            <person name="Spiering M.J."/>
            <person name="Tivey A."/>
            <person name="Gow N.A.R."/>
            <person name="Barrell B."/>
            <person name="Sullivan D.J."/>
            <person name="Berriman M."/>
        </authorList>
    </citation>
    <scope>NUCLEOTIDE SEQUENCE [LARGE SCALE GENOMIC DNA]</scope>
    <source>
        <strain evidence="3">CD36 / ATCC MYA-646 / CBS 7987 / NCPF 3949 / NRRL Y-17841</strain>
    </source>
</reference>
<name>B9WJN0_CANDC</name>
<dbReference type="InterPro" id="IPR043129">
    <property type="entry name" value="ATPase_NBD"/>
</dbReference>
<dbReference type="KEGG" id="cdu:CD36_70250"/>
<dbReference type="SUPFAM" id="SSF53067">
    <property type="entry name" value="Actin-like ATPase domain"/>
    <property type="match status" value="1"/>
</dbReference>
<protein>
    <submittedName>
        <fullName evidence="2">Uncharacterized protein</fullName>
    </submittedName>
</protein>
<keyword evidence="3" id="KW-1185">Reference proteome</keyword>
<evidence type="ECO:0000313" key="2">
    <source>
        <dbReference type="EMBL" id="CAX40577.1"/>
    </source>
</evidence>
<organism evidence="2 3">
    <name type="scientific">Candida dubliniensis (strain CD36 / ATCC MYA-646 / CBS 7987 / NCPF 3949 / NRRL Y-17841)</name>
    <name type="common">Yeast</name>
    <dbReference type="NCBI Taxonomy" id="573826"/>
    <lineage>
        <taxon>Eukaryota</taxon>
        <taxon>Fungi</taxon>
        <taxon>Dikarya</taxon>
        <taxon>Ascomycota</taxon>
        <taxon>Saccharomycotina</taxon>
        <taxon>Pichiomycetes</taxon>
        <taxon>Debaryomycetaceae</taxon>
        <taxon>Candida/Lodderomyces clade</taxon>
        <taxon>Candida</taxon>
    </lineage>
</organism>
<sequence length="227" mass="25919">MDVVLEIDKYCIRVGVAGEVSPVVVPICFDYIGESSYLEDHALTKEQAQSILVQLNSESQQLFEEYRQSLGTWLDIENVSFSLLQKLIYAAFKELPVNPKRCFVVDHRFSEKLQRAICSILFEYRAKSVVFIPGAVLAVLGSNRRDGLWVDAVRKTIHKVIDLREIGVYSIDVDINTIIQRSDIDIRKTLRENIISNMDTVGSWTACSLYVREVATGWPEIRKDIYP</sequence>
<dbReference type="Proteomes" id="UP000002605">
    <property type="component" value="Chromosome 7"/>
</dbReference>
<dbReference type="AlphaFoldDB" id="B9WJN0"/>
<evidence type="ECO:0000313" key="3">
    <source>
        <dbReference type="Proteomes" id="UP000002605"/>
    </source>
</evidence>
<dbReference type="RefSeq" id="XP_002421245.1">
    <property type="nucleotide sequence ID" value="XM_002421200.1"/>
</dbReference>